<dbReference type="PANTHER" id="PTHR28181">
    <property type="entry name" value="UPF0655 PROTEIN YCR015C"/>
    <property type="match status" value="1"/>
</dbReference>
<dbReference type="EMBL" id="HE978321">
    <property type="protein sequence ID" value="CCK71595.1"/>
    <property type="molecule type" value="Genomic_DNA"/>
</dbReference>
<dbReference type="Gene3D" id="3.40.50.1000">
    <property type="entry name" value="HAD superfamily/HAD-like"/>
    <property type="match status" value="1"/>
</dbReference>
<dbReference type="HOGENOM" id="CLU_056574_0_0_1"/>
<accession>J7R9Q7</accession>
<dbReference type="InterPro" id="IPR023214">
    <property type="entry name" value="HAD_sf"/>
</dbReference>
<dbReference type="PANTHER" id="PTHR28181:SF1">
    <property type="entry name" value="COLD TOLERANCE PROTEIN 1"/>
    <property type="match status" value="1"/>
</dbReference>
<dbReference type="GO" id="GO:0042131">
    <property type="term" value="F:thiamine phosphate phosphatase activity"/>
    <property type="evidence" value="ECO:0007669"/>
    <property type="project" value="EnsemblFungi"/>
</dbReference>
<dbReference type="STRING" id="1071383.J7R9Q7"/>
<dbReference type="OrthoDB" id="10255128at2759"/>
<proteinExistence type="predicted"/>
<reference evidence="1 2" key="1">
    <citation type="journal article" date="2011" name="Proc. Natl. Acad. Sci. U.S.A.">
        <title>Evolutionary erosion of yeast sex chromosomes by mating-type switching accidents.</title>
        <authorList>
            <person name="Gordon J.L."/>
            <person name="Armisen D."/>
            <person name="Proux-Wera E."/>
            <person name="Oheigeartaigh S.S."/>
            <person name="Byrne K.P."/>
            <person name="Wolfe K.H."/>
        </authorList>
    </citation>
    <scope>NUCLEOTIDE SEQUENCE [LARGE SCALE GENOMIC DNA]</scope>
    <source>
        <strain evidence="2">ATCC MYA-139 / BCRC 22969 / CBS 8797 / CCRC 22969 / KCTC 17520 / NBRC 10181 / NCYC 3082</strain>
    </source>
</reference>
<dbReference type="eggNOG" id="ENOG502S7B4">
    <property type="taxonomic scope" value="Eukaryota"/>
</dbReference>
<protein>
    <recommendedName>
        <fullName evidence="3">Haloacid dehalogenase-like hydrolase</fullName>
    </recommendedName>
</protein>
<gene>
    <name evidence="1" type="primary">KNAG0H01810</name>
    <name evidence="1" type="ordered locus">KNAG_0H01810</name>
</gene>
<dbReference type="RefSeq" id="XP_022465840.1">
    <property type="nucleotide sequence ID" value="XM_022609444.1"/>
</dbReference>
<name>J7R9Q7_HUIN7</name>
<organism evidence="1 2">
    <name type="scientific">Huiozyma naganishii (strain ATCC MYA-139 / BCRC 22969 / CBS 8797 / KCTC 17520 / NBRC 10181 / NCYC 3082 / Yp74L-3)</name>
    <name type="common">Yeast</name>
    <name type="synonym">Kazachstania naganishii</name>
    <dbReference type="NCBI Taxonomy" id="1071383"/>
    <lineage>
        <taxon>Eukaryota</taxon>
        <taxon>Fungi</taxon>
        <taxon>Dikarya</taxon>
        <taxon>Ascomycota</taxon>
        <taxon>Saccharomycotina</taxon>
        <taxon>Saccharomycetes</taxon>
        <taxon>Saccharomycetales</taxon>
        <taxon>Saccharomycetaceae</taxon>
        <taxon>Huiozyma</taxon>
    </lineage>
</organism>
<keyword evidence="2" id="KW-1185">Reference proteome</keyword>
<dbReference type="Proteomes" id="UP000006310">
    <property type="component" value="Chromosome 8"/>
</dbReference>
<dbReference type="InterPro" id="IPR036412">
    <property type="entry name" value="HAD-like_sf"/>
</dbReference>
<dbReference type="InterPro" id="IPR050849">
    <property type="entry name" value="HAD-like_hydrolase_phosphatase"/>
</dbReference>
<evidence type="ECO:0000313" key="1">
    <source>
        <dbReference type="EMBL" id="CCK71595.1"/>
    </source>
</evidence>
<evidence type="ECO:0000313" key="2">
    <source>
        <dbReference type="Proteomes" id="UP000006310"/>
    </source>
</evidence>
<evidence type="ECO:0008006" key="3">
    <source>
        <dbReference type="Google" id="ProtNLM"/>
    </source>
</evidence>
<dbReference type="SUPFAM" id="SSF56784">
    <property type="entry name" value="HAD-like"/>
    <property type="match status" value="1"/>
</dbReference>
<dbReference type="GeneID" id="34527327"/>
<reference evidence="2" key="2">
    <citation type="submission" date="2012-08" db="EMBL/GenBank/DDBJ databases">
        <title>Genome sequence of Kazachstania naganishii.</title>
        <authorList>
            <person name="Gordon J.L."/>
            <person name="Armisen D."/>
            <person name="Proux-Wera E."/>
            <person name="OhEigeartaigh S.S."/>
            <person name="Byrne K.P."/>
            <person name="Wolfe K.H."/>
        </authorList>
    </citation>
    <scope>NUCLEOTIDE SEQUENCE [LARGE SCALE GENOMIC DNA]</scope>
    <source>
        <strain evidence="2">ATCC MYA-139 / BCRC 22969 / CBS 8797 / CCRC 22969 / KCTC 17520 / NBRC 10181 / NCYC 3082</strain>
    </source>
</reference>
<dbReference type="KEGG" id="kng:KNAG_0H01810"/>
<dbReference type="OMA" id="STTDMEC"/>
<sequence>MRRVLISDFDETITEEDTIKVLGRLPYKLDPDFEPKWEHFSDNYMEGWSRFSVESPQRELPLAQLTHGGITIGNYKRILKSEFDYQHFNRKIELNSTNELTKCNVFQGITLEQMEHFARSCLLDGTVRIRRGFQELLTTKFDRENFYILSVNWSKEFIGFCVGEDKIDPANISCNTLKLVNGTYDGAFTNTVVTGSDKVVTLERLLQPEGKTLFNDDDIWYVGDSETDILSILHPLVNGVLLLDPSENAKKFTKITGAVLGINEGLLQDYMTNPNTEAVELTQFKKELGKKVYLVKSWEALDKLIV</sequence>
<dbReference type="AlphaFoldDB" id="J7R9Q7"/>
<dbReference type="GO" id="GO:0006817">
    <property type="term" value="P:phosphate ion transport"/>
    <property type="evidence" value="ECO:0007669"/>
    <property type="project" value="EnsemblFungi"/>
</dbReference>